<evidence type="ECO:0000256" key="7">
    <source>
        <dbReference type="SAM" id="Phobius"/>
    </source>
</evidence>
<proteinExistence type="predicted"/>
<keyword evidence="4 7" id="KW-0812">Transmembrane</keyword>
<feature type="domain" description="Mce/MlaD" evidence="8">
    <location>
        <begin position="303"/>
        <end position="395"/>
    </location>
</feature>
<dbReference type="InterPro" id="IPR003399">
    <property type="entry name" value="Mce/MlaD"/>
</dbReference>
<evidence type="ECO:0000256" key="1">
    <source>
        <dbReference type="ARBA" id="ARBA00004533"/>
    </source>
</evidence>
<dbReference type="Proteomes" id="UP000244932">
    <property type="component" value="Unassembled WGS sequence"/>
</dbReference>
<dbReference type="OrthoDB" id="9806984at2"/>
<name>A0A2R8A874_9RHOB</name>
<keyword evidence="5 7" id="KW-1133">Transmembrane helix</keyword>
<keyword evidence="2" id="KW-1003">Cell membrane</keyword>
<feature type="transmembrane region" description="Helical" evidence="7">
    <location>
        <begin position="21"/>
        <end position="40"/>
    </location>
</feature>
<organism evidence="9 10">
    <name type="scientific">Pontivivens insulae</name>
    <dbReference type="NCBI Taxonomy" id="1639689"/>
    <lineage>
        <taxon>Bacteria</taxon>
        <taxon>Pseudomonadati</taxon>
        <taxon>Pseudomonadota</taxon>
        <taxon>Alphaproteobacteria</taxon>
        <taxon>Rhodobacterales</taxon>
        <taxon>Paracoccaceae</taxon>
        <taxon>Pontivivens</taxon>
    </lineage>
</organism>
<dbReference type="AlphaFoldDB" id="A0A2R8A874"/>
<dbReference type="Pfam" id="PF02470">
    <property type="entry name" value="MlaD"/>
    <property type="match status" value="3"/>
</dbReference>
<dbReference type="GO" id="GO:0005886">
    <property type="term" value="C:plasma membrane"/>
    <property type="evidence" value="ECO:0007669"/>
    <property type="project" value="UniProtKB-SubCell"/>
</dbReference>
<evidence type="ECO:0000259" key="8">
    <source>
        <dbReference type="Pfam" id="PF02470"/>
    </source>
</evidence>
<evidence type="ECO:0000256" key="2">
    <source>
        <dbReference type="ARBA" id="ARBA00022475"/>
    </source>
</evidence>
<dbReference type="EMBL" id="OMKW01000001">
    <property type="protein sequence ID" value="SPF28437.1"/>
    <property type="molecule type" value="Genomic_DNA"/>
</dbReference>
<dbReference type="InterPro" id="IPR051800">
    <property type="entry name" value="PqiA-PqiB_transport"/>
</dbReference>
<sequence length="1003" mass="104841">MTDGPAEPRIEERRPPLWERVSIVWLVPVFAVLVALYVAWQTWSDRGPVIFVSFENAAGLVAGQTPVRYRDVRVGTVEGIAFSSDLSEVLVEVRVSPDLASYFTKEAEFWIVRPEISAQGISGLNTVLSGTYIGAELPSTPGPVERQFEGLERAPLTPIDQPGLRITLRSYGTASLGVGAPILYRGVEVGQIEDLTLSDDGQSVIYTAFINAPYNEFVTEGSRFWNASGFSFELGLSGAQLNVGSLVSLLRGGVTFETVFDGGGPASSGRGFRLYESASAAQSSLFDTATKTPVTIGTVFEGSIGGLTVGSTVSYRGVPVGRVSSVSTRLTSRDGASRVELLAGFEVEPGRLGLPPDAQPGDTLELLANLVESNALRARLSSSTILSGSRQIDLVEMPDAPADILRLDAEPFPMMPAAFSEADSMAQTASEVLNRVDQLPLAEVLASATQAMDSVTLLLRDPSTRSLPAGLNGMLGDIRGLLQSEGVQRAPEEVLASLQSVRALLQQAEEAALVDALTQALQDASAAAQTLTDATDTLTPELGTAVSYAQTTLRAASDLIANPATQRLPGTTANVLAGLRDLVNNPEFQNAPNQLGDALARVNTILTQLENAAIADRLASSLDSAEVAADRIGALVLNAETLPEDVAELLARGSSTLESVSTLLDDPATRALPGTAQGALSDLRTILGDPATTALPGEARDMLRVARRFFEDVEAAALPERLATALDGATTAADELAALASASADIPGNVNELVLRGGEVVDAAGRLVADPALSALPREATSALEDLRALLNDPATRALPATLNASIGAAETLLDQMLEGQLAQTLTTTLQDASRAAASIADASDGVPGLIDELNLLAVRANEVPLDQLARDVQNLVRSADNVLSAPGAEELPAALTESLRELRLTLQELRGAGIGDGLSGALTSATEAADAIAIAARGVPALLTRLDRIANTADATLLSYGEGSEVNEAALRALAEIRDAARDIGALVRTIERNPNSVLFGR</sequence>
<keyword evidence="6 7" id="KW-0472">Membrane</keyword>
<feature type="domain" description="Mce/MlaD" evidence="8">
    <location>
        <begin position="47"/>
        <end position="134"/>
    </location>
</feature>
<evidence type="ECO:0000256" key="6">
    <source>
        <dbReference type="ARBA" id="ARBA00023136"/>
    </source>
</evidence>
<keyword evidence="10" id="KW-1185">Reference proteome</keyword>
<dbReference type="PANTHER" id="PTHR30462:SF0">
    <property type="entry name" value="INTERMEMBRANE TRANSPORT PROTEIN YEBT"/>
    <property type="match status" value="1"/>
</dbReference>
<evidence type="ECO:0000313" key="10">
    <source>
        <dbReference type="Proteomes" id="UP000244932"/>
    </source>
</evidence>
<evidence type="ECO:0000313" key="9">
    <source>
        <dbReference type="EMBL" id="SPF28437.1"/>
    </source>
</evidence>
<reference evidence="9 10" key="1">
    <citation type="submission" date="2018-03" db="EMBL/GenBank/DDBJ databases">
        <authorList>
            <person name="Keele B.F."/>
        </authorList>
    </citation>
    <scope>NUCLEOTIDE SEQUENCE [LARGE SCALE GENOMIC DNA]</scope>
    <source>
        <strain evidence="9 10">CeCT 8812</strain>
    </source>
</reference>
<gene>
    <name evidence="9" type="primary">pqiB</name>
    <name evidence="9" type="ORF">POI8812_00737</name>
</gene>
<accession>A0A2R8A874</accession>
<comment type="subcellular location">
    <subcellularLocation>
        <location evidence="1">Cell inner membrane</location>
    </subcellularLocation>
</comment>
<dbReference type="RefSeq" id="WP_108781141.1">
    <property type="nucleotide sequence ID" value="NZ_OMKW01000001.1"/>
</dbReference>
<protein>
    <submittedName>
        <fullName evidence="9">Paraquat-inducible protein B</fullName>
    </submittedName>
</protein>
<evidence type="ECO:0000256" key="4">
    <source>
        <dbReference type="ARBA" id="ARBA00022692"/>
    </source>
</evidence>
<evidence type="ECO:0000256" key="3">
    <source>
        <dbReference type="ARBA" id="ARBA00022519"/>
    </source>
</evidence>
<evidence type="ECO:0000256" key="5">
    <source>
        <dbReference type="ARBA" id="ARBA00022989"/>
    </source>
</evidence>
<keyword evidence="3" id="KW-0997">Cell inner membrane</keyword>
<feature type="domain" description="Mce/MlaD" evidence="8">
    <location>
        <begin position="164"/>
        <end position="223"/>
    </location>
</feature>
<dbReference type="PANTHER" id="PTHR30462">
    <property type="entry name" value="INTERMEMBRANE TRANSPORT PROTEIN PQIB-RELATED"/>
    <property type="match status" value="1"/>
</dbReference>